<gene>
    <name evidence="4" type="ORF">H8716_15480</name>
</gene>
<reference evidence="4 5" key="1">
    <citation type="submission" date="2020-08" db="EMBL/GenBank/DDBJ databases">
        <title>Genome public.</title>
        <authorList>
            <person name="Liu C."/>
            <person name="Sun Q."/>
        </authorList>
    </citation>
    <scope>NUCLEOTIDE SEQUENCE [LARGE SCALE GENOMIC DNA]</scope>
    <source>
        <strain evidence="4 5">NSJ-46</strain>
    </source>
</reference>
<evidence type="ECO:0000256" key="2">
    <source>
        <dbReference type="ARBA" id="ARBA00023219"/>
    </source>
</evidence>
<dbReference type="InterPro" id="IPR005335">
    <property type="entry name" value="Terminase_ssu"/>
</dbReference>
<dbReference type="EMBL" id="JACRSZ010000022">
    <property type="protein sequence ID" value="MBC8574453.1"/>
    <property type="molecule type" value="Genomic_DNA"/>
</dbReference>
<proteinExistence type="predicted"/>
<evidence type="ECO:0000313" key="4">
    <source>
        <dbReference type="EMBL" id="MBC8574453.1"/>
    </source>
</evidence>
<name>A0ABR7NFL8_9FIRM</name>
<dbReference type="PANTHER" id="PTHR41328">
    <property type="entry name" value="TERMINASE SMALL SUBUNIT-RELATED"/>
    <property type="match status" value="1"/>
</dbReference>
<feature type="region of interest" description="Disordered" evidence="3">
    <location>
        <begin position="180"/>
        <end position="199"/>
    </location>
</feature>
<dbReference type="PANTHER" id="PTHR41328:SF2">
    <property type="entry name" value="TERMINASE SMALL SUBUNIT"/>
    <property type="match status" value="1"/>
</dbReference>
<keyword evidence="2" id="KW-0231">Viral genome packaging</keyword>
<sequence length="199" mass="23007">MMLTERQERFCQEYRIDRNATQAAIRAGYSKKTAYSQGQRLLKNAEIRKKIDEHSKKVCERADVTQERIINELAMIAFSKASDYARIVEKQAIDEAGQIITDANGDPIMYRTVEPTITDDLTEEQKRAIAVIKKGRDGFEIKTYDKTKALELLGKHLGMFEDQNEKKLRQSKTEQEIERLRRQNNGNNDEDDGVTLVYD</sequence>
<protein>
    <submittedName>
        <fullName evidence="4">Terminase small subunit</fullName>
    </submittedName>
</protein>
<dbReference type="Pfam" id="PF03592">
    <property type="entry name" value="Terminase_2"/>
    <property type="match status" value="1"/>
</dbReference>
<keyword evidence="1" id="KW-1188">Viral release from host cell</keyword>
<comment type="caution">
    <text evidence="4">The sequence shown here is derived from an EMBL/GenBank/DDBJ whole genome shotgun (WGS) entry which is preliminary data.</text>
</comment>
<evidence type="ECO:0000256" key="1">
    <source>
        <dbReference type="ARBA" id="ARBA00022612"/>
    </source>
</evidence>
<keyword evidence="5" id="KW-1185">Reference proteome</keyword>
<dbReference type="InterPro" id="IPR038713">
    <property type="entry name" value="Terminase_Gp1_N_sf"/>
</dbReference>
<dbReference type="InterPro" id="IPR052404">
    <property type="entry name" value="SPP1-like_terminase"/>
</dbReference>
<dbReference type="Proteomes" id="UP000657421">
    <property type="component" value="Unassembled WGS sequence"/>
</dbReference>
<evidence type="ECO:0000256" key="3">
    <source>
        <dbReference type="SAM" id="MobiDB-lite"/>
    </source>
</evidence>
<organism evidence="4 5">
    <name type="scientific">Jingyaoa shaoxingensis</name>
    <dbReference type="NCBI Taxonomy" id="2763671"/>
    <lineage>
        <taxon>Bacteria</taxon>
        <taxon>Bacillati</taxon>
        <taxon>Bacillota</taxon>
        <taxon>Clostridia</taxon>
        <taxon>Lachnospirales</taxon>
        <taxon>Lachnospiraceae</taxon>
        <taxon>Jingyaoa</taxon>
    </lineage>
</organism>
<evidence type="ECO:0000313" key="5">
    <source>
        <dbReference type="Proteomes" id="UP000657421"/>
    </source>
</evidence>
<dbReference type="Gene3D" id="1.10.10.1400">
    <property type="entry name" value="Terminase, small subunit, N-terminal DNA-binding domain, HTH motif"/>
    <property type="match status" value="1"/>
</dbReference>
<accession>A0ABR7NFL8</accession>